<organism evidence="3 4">
    <name type="scientific">Perkinsus olseni</name>
    <name type="common">Perkinsus atlanticus</name>
    <dbReference type="NCBI Taxonomy" id="32597"/>
    <lineage>
        <taxon>Eukaryota</taxon>
        <taxon>Sar</taxon>
        <taxon>Alveolata</taxon>
        <taxon>Perkinsozoa</taxon>
        <taxon>Perkinsea</taxon>
        <taxon>Perkinsida</taxon>
        <taxon>Perkinsidae</taxon>
        <taxon>Perkinsus</taxon>
    </lineage>
</organism>
<evidence type="ECO:0000313" key="3">
    <source>
        <dbReference type="EMBL" id="KAF4654212.1"/>
    </source>
</evidence>
<proteinExistence type="predicted"/>
<protein>
    <submittedName>
        <fullName evidence="3">Uncharacterized protein</fullName>
    </submittedName>
</protein>
<sequence>MNPPSLTFPRVTCLGAEEPPLLPPQILYAGKIYSQDGSDRRQGGGDRRRVWNEATLRRLVATRHQLEQQRDRIERKCSAERSRSQLRKASRKYVSWLAMDQETDLLEEDEPSSPNKYDIQNSEFFQFKQFLGRCRPTEIPAEFFEINTAFYSYACRICQPSATSSLSNTLLTSRRASTLASLQPPSHAPAPPSPPLTVNDRPVADAAVISATQATTGNDRL</sequence>
<feature type="coiled-coil region" evidence="1">
    <location>
        <begin position="56"/>
        <end position="83"/>
    </location>
</feature>
<dbReference type="OrthoDB" id="10560675at2759"/>
<name>A0A7J6L4U8_PEROL</name>
<feature type="region of interest" description="Disordered" evidence="2">
    <location>
        <begin position="177"/>
        <end position="202"/>
    </location>
</feature>
<dbReference type="EMBL" id="JABAHT010000554">
    <property type="protein sequence ID" value="KAF4654212.1"/>
    <property type="molecule type" value="Genomic_DNA"/>
</dbReference>
<evidence type="ECO:0000256" key="2">
    <source>
        <dbReference type="SAM" id="MobiDB-lite"/>
    </source>
</evidence>
<feature type="compositionally biased region" description="Pro residues" evidence="2">
    <location>
        <begin position="186"/>
        <end position="195"/>
    </location>
</feature>
<accession>A0A7J6L4U8</accession>
<gene>
    <name evidence="3" type="ORF">FOZ61_008404</name>
</gene>
<evidence type="ECO:0000256" key="1">
    <source>
        <dbReference type="SAM" id="Coils"/>
    </source>
</evidence>
<evidence type="ECO:0000313" key="4">
    <source>
        <dbReference type="Proteomes" id="UP000570595"/>
    </source>
</evidence>
<keyword evidence="1" id="KW-0175">Coiled coil</keyword>
<comment type="caution">
    <text evidence="3">The sequence shown here is derived from an EMBL/GenBank/DDBJ whole genome shotgun (WGS) entry which is preliminary data.</text>
</comment>
<reference evidence="3 4" key="1">
    <citation type="submission" date="2020-04" db="EMBL/GenBank/DDBJ databases">
        <title>Perkinsus olseni comparative genomics.</title>
        <authorList>
            <person name="Bogema D.R."/>
        </authorList>
    </citation>
    <scope>NUCLEOTIDE SEQUENCE [LARGE SCALE GENOMIC DNA]</scope>
    <source>
        <strain evidence="3">ATCC PRA-179</strain>
    </source>
</reference>
<dbReference type="AlphaFoldDB" id="A0A7J6L4U8"/>
<dbReference type="Proteomes" id="UP000570595">
    <property type="component" value="Unassembled WGS sequence"/>
</dbReference>